<sequence>MNNNNADTMIQETDRRTLRGELALIAAVLINSFGVVLMLYSGAGISAISSVPFAFSEVFTKISLGTWTYLFQGLLVLTLMILRKKFVPQYLFSFVVGFAFGEFLDIHELWIGILPQTIPCRIVYFVLSYILICIGIALSNRCGLPIIPTDLFPRELSDIIRVGYPKIKIAFDVICLTVTACMTGFLLGHLDGLGIGTILAAFTMGKCIGLIGSWMDKRYTFVTVLTKE</sequence>
<dbReference type="EMBL" id="JBBMFS010000016">
    <property type="protein sequence ID" value="MEQ2556027.1"/>
    <property type="molecule type" value="Genomic_DNA"/>
</dbReference>
<feature type="transmembrane region" description="Helical" evidence="1">
    <location>
        <begin position="169"/>
        <end position="187"/>
    </location>
</feature>
<evidence type="ECO:0000256" key="1">
    <source>
        <dbReference type="SAM" id="Phobius"/>
    </source>
</evidence>
<dbReference type="InterPro" id="IPR038750">
    <property type="entry name" value="YczE/YyaS-like"/>
</dbReference>
<dbReference type="PANTHER" id="PTHR40078">
    <property type="entry name" value="INTEGRAL MEMBRANE PROTEIN-RELATED"/>
    <property type="match status" value="1"/>
</dbReference>
<evidence type="ECO:0000313" key="2">
    <source>
        <dbReference type="EMBL" id="MEQ2556027.1"/>
    </source>
</evidence>
<keyword evidence="1" id="KW-0812">Transmembrane</keyword>
<dbReference type="PANTHER" id="PTHR40078:SF1">
    <property type="entry name" value="INTEGRAL MEMBRANE PROTEIN"/>
    <property type="match status" value="1"/>
</dbReference>
<evidence type="ECO:0000313" key="3">
    <source>
        <dbReference type="Proteomes" id="UP001546774"/>
    </source>
</evidence>
<protein>
    <submittedName>
        <fullName evidence="2">DUF6198 family protein</fullName>
    </submittedName>
</protein>
<proteinExistence type="predicted"/>
<organism evidence="2 3">
    <name type="scientific">Lachnospira intestinalis</name>
    <dbReference type="NCBI Taxonomy" id="3133158"/>
    <lineage>
        <taxon>Bacteria</taxon>
        <taxon>Bacillati</taxon>
        <taxon>Bacillota</taxon>
        <taxon>Clostridia</taxon>
        <taxon>Lachnospirales</taxon>
        <taxon>Lachnospiraceae</taxon>
        <taxon>Lachnospira</taxon>
    </lineage>
</organism>
<accession>A0ABV1HA84</accession>
<dbReference type="Proteomes" id="UP001546774">
    <property type="component" value="Unassembled WGS sequence"/>
</dbReference>
<keyword evidence="3" id="KW-1185">Reference proteome</keyword>
<keyword evidence="1" id="KW-0472">Membrane</keyword>
<reference evidence="2" key="1">
    <citation type="submission" date="2024-03" db="EMBL/GenBank/DDBJ databases">
        <title>Human intestinal bacterial collection.</title>
        <authorList>
            <person name="Pauvert C."/>
            <person name="Hitch T.C.A."/>
            <person name="Clavel T."/>
        </authorList>
    </citation>
    <scope>NUCLEOTIDE SEQUENCE [LARGE SCALE GENOMIC DNA]</scope>
    <source>
        <strain evidence="2">CLA-AA-H89B</strain>
    </source>
</reference>
<dbReference type="Pfam" id="PF19700">
    <property type="entry name" value="DUF6198"/>
    <property type="match status" value="1"/>
</dbReference>
<name>A0ABV1HA84_9FIRM</name>
<gene>
    <name evidence="2" type="ORF">WMO37_13605</name>
</gene>
<feature type="transmembrane region" description="Helical" evidence="1">
    <location>
        <begin position="193"/>
        <end position="211"/>
    </location>
</feature>
<feature type="transmembrane region" description="Helical" evidence="1">
    <location>
        <begin position="21"/>
        <end position="42"/>
    </location>
</feature>
<keyword evidence="1" id="KW-1133">Transmembrane helix</keyword>
<feature type="transmembrane region" description="Helical" evidence="1">
    <location>
        <begin position="122"/>
        <end position="148"/>
    </location>
</feature>
<feature type="transmembrane region" description="Helical" evidence="1">
    <location>
        <begin position="89"/>
        <end position="110"/>
    </location>
</feature>
<feature type="transmembrane region" description="Helical" evidence="1">
    <location>
        <begin position="62"/>
        <end position="82"/>
    </location>
</feature>
<comment type="caution">
    <text evidence="2">The sequence shown here is derived from an EMBL/GenBank/DDBJ whole genome shotgun (WGS) entry which is preliminary data.</text>
</comment>